<evidence type="ECO:0000256" key="4">
    <source>
        <dbReference type="ARBA" id="ARBA00022691"/>
    </source>
</evidence>
<proteinExistence type="predicted"/>
<evidence type="ECO:0000256" key="2">
    <source>
        <dbReference type="ARBA" id="ARBA00022603"/>
    </source>
</evidence>
<keyword evidence="4" id="KW-0949">S-adenosyl-L-methionine</keyword>
<dbReference type="InterPro" id="IPR029063">
    <property type="entry name" value="SAM-dependent_MTases_sf"/>
</dbReference>
<dbReference type="GO" id="GO:0032259">
    <property type="term" value="P:methylation"/>
    <property type="evidence" value="ECO:0007669"/>
    <property type="project" value="UniProtKB-KW"/>
</dbReference>
<dbReference type="SUPFAM" id="SSF53335">
    <property type="entry name" value="S-adenosyl-L-methionine-dependent methyltransferases"/>
    <property type="match status" value="1"/>
</dbReference>
<dbReference type="Gene3D" id="3.40.50.150">
    <property type="entry name" value="Vaccinia Virus protein VP39"/>
    <property type="match status" value="1"/>
</dbReference>
<dbReference type="PANTHER" id="PTHR32183">
    <property type="match status" value="1"/>
</dbReference>
<dbReference type="AlphaFoldDB" id="A0A423XBP3"/>
<evidence type="ECO:0000256" key="3">
    <source>
        <dbReference type="ARBA" id="ARBA00022679"/>
    </source>
</evidence>
<feature type="compositionally biased region" description="Low complexity" evidence="5">
    <location>
        <begin position="431"/>
        <end position="441"/>
    </location>
</feature>
<keyword evidence="3" id="KW-0808">Transferase</keyword>
<evidence type="ECO:0000256" key="5">
    <source>
        <dbReference type="SAM" id="MobiDB-lite"/>
    </source>
</evidence>
<evidence type="ECO:0000313" key="7">
    <source>
        <dbReference type="Proteomes" id="UP000285146"/>
    </source>
</evidence>
<evidence type="ECO:0008006" key="8">
    <source>
        <dbReference type="Google" id="ProtNLM"/>
    </source>
</evidence>
<dbReference type="PROSITE" id="PS51585">
    <property type="entry name" value="SAM_MT_TPMT"/>
    <property type="match status" value="1"/>
</dbReference>
<dbReference type="STRING" id="1230097.A0A423XBP3"/>
<dbReference type="GO" id="GO:0008757">
    <property type="term" value="F:S-adenosylmethionine-dependent methyltransferase activity"/>
    <property type="evidence" value="ECO:0007669"/>
    <property type="project" value="InterPro"/>
</dbReference>
<evidence type="ECO:0000256" key="1">
    <source>
        <dbReference type="ARBA" id="ARBA00022553"/>
    </source>
</evidence>
<keyword evidence="1" id="KW-0597">Phosphoprotein</keyword>
<dbReference type="Proteomes" id="UP000285146">
    <property type="component" value="Unassembled WGS sequence"/>
</dbReference>
<keyword evidence="2" id="KW-0489">Methyltransferase</keyword>
<gene>
    <name evidence="6" type="ORF">VPNG_05443</name>
</gene>
<reference evidence="6 7" key="1">
    <citation type="submission" date="2015-09" db="EMBL/GenBank/DDBJ databases">
        <title>Host preference determinants of Valsa canker pathogens revealed by comparative genomics.</title>
        <authorList>
            <person name="Yin Z."/>
            <person name="Huang L."/>
        </authorList>
    </citation>
    <scope>NUCLEOTIDE SEQUENCE [LARGE SCALE GENOMIC DNA]</scope>
    <source>
        <strain evidence="6 7">SXYLt</strain>
    </source>
</reference>
<accession>A0A423XBP3</accession>
<evidence type="ECO:0000313" key="6">
    <source>
        <dbReference type="EMBL" id="ROW13375.1"/>
    </source>
</evidence>
<dbReference type="EMBL" id="LKEB01000020">
    <property type="protein sequence ID" value="ROW13375.1"/>
    <property type="molecule type" value="Genomic_DNA"/>
</dbReference>
<dbReference type="OrthoDB" id="276151at2759"/>
<sequence>MAFSKLATGDFITYFHPDLTDVWDLKEIFEGTEIEDHVFLWNNLWKEGMTNWDRGGPSMALYEVICEYPELFTGRHPDLTQLKDFVGHGFGREACSGPKPGPRKKALVPACGRGYDAALLAYVFGYDVYALDISIEALVEAREYLVDLKNAFGGTSNGPPDFPFWVENRSADHGEVELVWGDFFEDVWMEQRKGLKGIKFDLIFDYTFFCAIPPTARAKWAAKMHQHLARPNGRLVCLEFPTGRHLKDGGPPHSAAFWFYQLHLANPGNEEVIKYELKKDFKHPSTGKDLKYTQKQYYTINMDAGNPYGDGLAMLARFKPRHTHEQGQIEGGKFGRDWVSFRVSRLPVDLTVKKVGEDDEAKIHVAEYTIEELDNQVIKTAGDDYQWDDIYSADAGVPSEKRKPELRRIRIKLKNPDTKRVQFADEKAAGDSRTSASASVSSDDEEPWDGRLRRGRTRYRSPPPKS</sequence>
<keyword evidence="7" id="KW-1185">Reference proteome</keyword>
<dbReference type="InterPro" id="IPR008854">
    <property type="entry name" value="TPMT"/>
</dbReference>
<name>A0A423XBP3_9PEZI</name>
<protein>
    <recommendedName>
        <fullName evidence="8">Methyltransferase domain-containing protein</fullName>
    </recommendedName>
</protein>
<feature type="region of interest" description="Disordered" evidence="5">
    <location>
        <begin position="420"/>
        <end position="466"/>
    </location>
</feature>
<dbReference type="Pfam" id="PF05724">
    <property type="entry name" value="TPMT"/>
    <property type="match status" value="1"/>
</dbReference>
<dbReference type="InParanoid" id="A0A423XBP3"/>
<feature type="compositionally biased region" description="Basic and acidic residues" evidence="5">
    <location>
        <begin position="420"/>
        <end position="430"/>
    </location>
</feature>
<dbReference type="PANTHER" id="PTHR32183:SF6">
    <property type="entry name" value="CYSTEINE SULFINATE DESULFINASE_CYSTEINE DESULFURASE AND RELATED ENZYMES"/>
    <property type="match status" value="1"/>
</dbReference>
<comment type="caution">
    <text evidence="6">The sequence shown here is derived from an EMBL/GenBank/DDBJ whole genome shotgun (WGS) entry which is preliminary data.</text>
</comment>
<organism evidence="6 7">
    <name type="scientific">Cytospora leucostoma</name>
    <dbReference type="NCBI Taxonomy" id="1230097"/>
    <lineage>
        <taxon>Eukaryota</taxon>
        <taxon>Fungi</taxon>
        <taxon>Dikarya</taxon>
        <taxon>Ascomycota</taxon>
        <taxon>Pezizomycotina</taxon>
        <taxon>Sordariomycetes</taxon>
        <taxon>Sordariomycetidae</taxon>
        <taxon>Diaporthales</taxon>
        <taxon>Cytosporaceae</taxon>
        <taxon>Cytospora</taxon>
    </lineage>
</organism>